<evidence type="ECO:0000256" key="3">
    <source>
        <dbReference type="ARBA" id="ARBA00022475"/>
    </source>
</evidence>
<organism evidence="8 9">
    <name type="scientific">Uliginosibacterium silvisoli</name>
    <dbReference type="NCBI Taxonomy" id="3114758"/>
    <lineage>
        <taxon>Bacteria</taxon>
        <taxon>Pseudomonadati</taxon>
        <taxon>Pseudomonadota</taxon>
        <taxon>Betaproteobacteria</taxon>
        <taxon>Rhodocyclales</taxon>
        <taxon>Zoogloeaceae</taxon>
        <taxon>Uliginosibacterium</taxon>
    </lineage>
</organism>
<dbReference type="Proteomes" id="UP001331561">
    <property type="component" value="Unassembled WGS sequence"/>
</dbReference>
<evidence type="ECO:0000256" key="4">
    <source>
        <dbReference type="ARBA" id="ARBA00022692"/>
    </source>
</evidence>
<evidence type="ECO:0000256" key="2">
    <source>
        <dbReference type="ARBA" id="ARBA00006679"/>
    </source>
</evidence>
<evidence type="ECO:0000256" key="7">
    <source>
        <dbReference type="SAM" id="Phobius"/>
    </source>
</evidence>
<sequence length="141" mass="15052">MVACTTHALQDKHTRDHMNNYMHLAGRILLAIIFVLSGFGKLGNPAGTAGYMQAMGVPTILLWPTVALELLGGIAIVIGFQTRWVALALAAFSVISAAIFHSNFADQMQMIHFLKNLAIAGGFLLLASTGATALSIDSRKK</sequence>
<comment type="subcellular location">
    <subcellularLocation>
        <location evidence="1">Cell membrane</location>
        <topology evidence="1">Multi-pass membrane protein</topology>
    </subcellularLocation>
</comment>
<reference evidence="8 9" key="1">
    <citation type="submission" date="2024-01" db="EMBL/GenBank/DDBJ databases">
        <title>Uliginosibacterium soil sp. nov.</title>
        <authorList>
            <person name="Lv Y."/>
        </authorList>
    </citation>
    <scope>NUCLEOTIDE SEQUENCE [LARGE SCALE GENOMIC DNA]</scope>
    <source>
        <strain evidence="8 9">H3</strain>
    </source>
</reference>
<dbReference type="EMBL" id="JAYXHS010000001">
    <property type="protein sequence ID" value="MEC5384711.1"/>
    <property type="molecule type" value="Genomic_DNA"/>
</dbReference>
<dbReference type="RefSeq" id="WP_327598937.1">
    <property type="nucleotide sequence ID" value="NZ_JAYXHS010000001.1"/>
</dbReference>
<evidence type="ECO:0000313" key="8">
    <source>
        <dbReference type="EMBL" id="MEC5384711.1"/>
    </source>
</evidence>
<proteinExistence type="inferred from homology"/>
<evidence type="ECO:0000256" key="1">
    <source>
        <dbReference type="ARBA" id="ARBA00004651"/>
    </source>
</evidence>
<feature type="transmembrane region" description="Helical" evidence="7">
    <location>
        <begin position="21"/>
        <end position="40"/>
    </location>
</feature>
<accession>A0ABU6JZK6</accession>
<keyword evidence="3" id="KW-1003">Cell membrane</keyword>
<keyword evidence="5 7" id="KW-1133">Transmembrane helix</keyword>
<feature type="transmembrane region" description="Helical" evidence="7">
    <location>
        <begin position="117"/>
        <end position="136"/>
    </location>
</feature>
<dbReference type="PANTHER" id="PTHR33452">
    <property type="entry name" value="OXIDOREDUCTASE CATD-RELATED"/>
    <property type="match status" value="1"/>
</dbReference>
<protein>
    <submittedName>
        <fullName evidence="8">DoxX family protein</fullName>
    </submittedName>
</protein>
<feature type="transmembrane region" description="Helical" evidence="7">
    <location>
        <begin position="60"/>
        <end position="78"/>
    </location>
</feature>
<keyword evidence="9" id="KW-1185">Reference proteome</keyword>
<keyword evidence="6 7" id="KW-0472">Membrane</keyword>
<name>A0ABU6JZK6_9RHOO</name>
<dbReference type="InterPro" id="IPR032808">
    <property type="entry name" value="DoxX"/>
</dbReference>
<dbReference type="PANTHER" id="PTHR33452:SF1">
    <property type="entry name" value="INNER MEMBRANE PROTEIN YPHA-RELATED"/>
    <property type="match status" value="1"/>
</dbReference>
<comment type="caution">
    <text evidence="8">The sequence shown here is derived from an EMBL/GenBank/DDBJ whole genome shotgun (WGS) entry which is preliminary data.</text>
</comment>
<feature type="transmembrane region" description="Helical" evidence="7">
    <location>
        <begin position="85"/>
        <end position="105"/>
    </location>
</feature>
<evidence type="ECO:0000313" key="9">
    <source>
        <dbReference type="Proteomes" id="UP001331561"/>
    </source>
</evidence>
<evidence type="ECO:0000256" key="5">
    <source>
        <dbReference type="ARBA" id="ARBA00022989"/>
    </source>
</evidence>
<dbReference type="InterPro" id="IPR051907">
    <property type="entry name" value="DoxX-like_oxidoreductase"/>
</dbReference>
<evidence type="ECO:0000256" key="6">
    <source>
        <dbReference type="ARBA" id="ARBA00023136"/>
    </source>
</evidence>
<dbReference type="Pfam" id="PF07681">
    <property type="entry name" value="DoxX"/>
    <property type="match status" value="1"/>
</dbReference>
<keyword evidence="4 7" id="KW-0812">Transmembrane</keyword>
<comment type="similarity">
    <text evidence="2">Belongs to the DoxX family.</text>
</comment>
<gene>
    <name evidence="8" type="ORF">VVD49_03195</name>
</gene>